<keyword evidence="9" id="KW-0238">DNA-binding</keyword>
<dbReference type="GO" id="GO:0000976">
    <property type="term" value="F:transcription cis-regulatory region binding"/>
    <property type="evidence" value="ECO:0007669"/>
    <property type="project" value="TreeGrafter"/>
</dbReference>
<evidence type="ECO:0000256" key="2">
    <source>
        <dbReference type="ARBA" id="ARBA00007957"/>
    </source>
</evidence>
<dbReference type="PANTHER" id="PTHR33202">
    <property type="entry name" value="ZINC UPTAKE REGULATION PROTEIN"/>
    <property type="match status" value="1"/>
</dbReference>
<keyword evidence="5" id="KW-0678">Repressor</keyword>
<dbReference type="Proteomes" id="UP000235460">
    <property type="component" value="Unassembled WGS sequence"/>
</dbReference>
<protein>
    <recommendedName>
        <fullName evidence="3">Ferric uptake regulation protein</fullName>
    </recommendedName>
</protein>
<evidence type="ECO:0000256" key="4">
    <source>
        <dbReference type="ARBA" id="ARBA00022490"/>
    </source>
</evidence>
<dbReference type="Gene3D" id="1.10.10.10">
    <property type="entry name" value="Winged helix-like DNA-binding domain superfamily/Winged helix DNA-binding domain"/>
    <property type="match status" value="1"/>
</dbReference>
<evidence type="ECO:0000256" key="5">
    <source>
        <dbReference type="ARBA" id="ARBA00022491"/>
    </source>
</evidence>
<evidence type="ECO:0000256" key="6">
    <source>
        <dbReference type="ARBA" id="ARBA00022723"/>
    </source>
</evidence>
<keyword evidence="4" id="KW-0963">Cytoplasm</keyword>
<comment type="subcellular location">
    <subcellularLocation>
        <location evidence="1">Cytoplasm</location>
    </subcellularLocation>
</comment>
<dbReference type="InterPro" id="IPR036388">
    <property type="entry name" value="WH-like_DNA-bd_sf"/>
</dbReference>
<dbReference type="GO" id="GO:0008270">
    <property type="term" value="F:zinc ion binding"/>
    <property type="evidence" value="ECO:0007669"/>
    <property type="project" value="TreeGrafter"/>
</dbReference>
<keyword evidence="6 11" id="KW-0479">Metal-binding</keyword>
<proteinExistence type="inferred from homology"/>
<evidence type="ECO:0000256" key="9">
    <source>
        <dbReference type="ARBA" id="ARBA00023125"/>
    </source>
</evidence>
<reference evidence="12 13" key="1">
    <citation type="submission" date="2018-01" db="EMBL/GenBank/DDBJ databases">
        <title>Metagenomic assembled genomes from two thermal pools in the Uzon Caldera, Kamchatka, Russia.</title>
        <authorList>
            <person name="Wilkins L."/>
            <person name="Ettinger C."/>
        </authorList>
    </citation>
    <scope>NUCLEOTIDE SEQUENCE [LARGE SCALE GENOMIC DNA]</scope>
    <source>
        <strain evidence="12">ZAV-08</strain>
    </source>
</reference>
<comment type="cofactor">
    <cofactor evidence="11">
        <name>Zn(2+)</name>
        <dbReference type="ChEBI" id="CHEBI:29105"/>
    </cofactor>
    <text evidence="11">Binds 1 zinc ion per subunit.</text>
</comment>
<evidence type="ECO:0000256" key="3">
    <source>
        <dbReference type="ARBA" id="ARBA00020910"/>
    </source>
</evidence>
<comment type="caution">
    <text evidence="12">The sequence shown here is derived from an EMBL/GenBank/DDBJ whole genome shotgun (WGS) entry which is preliminary data.</text>
</comment>
<dbReference type="Pfam" id="PF01475">
    <property type="entry name" value="FUR"/>
    <property type="match status" value="1"/>
</dbReference>
<evidence type="ECO:0000256" key="10">
    <source>
        <dbReference type="ARBA" id="ARBA00023163"/>
    </source>
</evidence>
<dbReference type="EMBL" id="PNIK01000070">
    <property type="protein sequence ID" value="PMP66652.1"/>
    <property type="molecule type" value="Genomic_DNA"/>
</dbReference>
<dbReference type="GO" id="GO:0005737">
    <property type="term" value="C:cytoplasm"/>
    <property type="evidence" value="ECO:0007669"/>
    <property type="project" value="UniProtKB-SubCell"/>
</dbReference>
<dbReference type="InterPro" id="IPR043135">
    <property type="entry name" value="Fur_C"/>
</dbReference>
<feature type="binding site" evidence="11">
    <location>
        <position position="95"/>
    </location>
    <ligand>
        <name>Zn(2+)</name>
        <dbReference type="ChEBI" id="CHEBI:29105"/>
    </ligand>
</feature>
<keyword evidence="8" id="KW-0805">Transcription regulation</keyword>
<keyword evidence="10" id="KW-0804">Transcription</keyword>
<gene>
    <name evidence="12" type="ORF">C0190_05195</name>
</gene>
<keyword evidence="7 11" id="KW-0862">Zinc</keyword>
<feature type="binding site" evidence="11">
    <location>
        <position position="92"/>
    </location>
    <ligand>
        <name>Zn(2+)</name>
        <dbReference type="ChEBI" id="CHEBI:29105"/>
    </ligand>
</feature>
<name>A0A2N7PMU5_9BACT</name>
<sequence length="146" mass="17050">MTEEKLRFYKGLGLKLTPQRLAILEFLENNRSHPSAEDIYNALKPRFPSMSFATVYNTLEVLAKKGLVKEISLESTRKRFDPFTHPHHHFFCKACRKVIDIENIKDNLGIPEEIKDCEIDEYQIIFFGFCSDCKQKVSSDIYLDKN</sequence>
<evidence type="ECO:0000256" key="11">
    <source>
        <dbReference type="PIRSR" id="PIRSR602481-1"/>
    </source>
</evidence>
<dbReference type="Gene3D" id="3.30.1490.190">
    <property type="match status" value="1"/>
</dbReference>
<dbReference type="GO" id="GO:0003700">
    <property type="term" value="F:DNA-binding transcription factor activity"/>
    <property type="evidence" value="ECO:0007669"/>
    <property type="project" value="InterPro"/>
</dbReference>
<evidence type="ECO:0000256" key="1">
    <source>
        <dbReference type="ARBA" id="ARBA00004496"/>
    </source>
</evidence>
<organism evidence="12 13">
    <name type="scientific">Thermodesulfobacterium geofontis</name>
    <dbReference type="NCBI Taxonomy" id="1295609"/>
    <lineage>
        <taxon>Bacteria</taxon>
        <taxon>Pseudomonadati</taxon>
        <taxon>Thermodesulfobacteriota</taxon>
        <taxon>Thermodesulfobacteria</taxon>
        <taxon>Thermodesulfobacteriales</taxon>
        <taxon>Thermodesulfobacteriaceae</taxon>
        <taxon>Thermodesulfobacterium</taxon>
    </lineage>
</organism>
<feature type="binding site" evidence="11">
    <location>
        <position position="130"/>
    </location>
    <ligand>
        <name>Zn(2+)</name>
        <dbReference type="ChEBI" id="CHEBI:29105"/>
    </ligand>
</feature>
<dbReference type="CDD" id="cd07153">
    <property type="entry name" value="Fur_like"/>
    <property type="match status" value="1"/>
</dbReference>
<dbReference type="AlphaFoldDB" id="A0A2N7PMU5"/>
<evidence type="ECO:0000256" key="7">
    <source>
        <dbReference type="ARBA" id="ARBA00022833"/>
    </source>
</evidence>
<dbReference type="GO" id="GO:1900376">
    <property type="term" value="P:regulation of secondary metabolite biosynthetic process"/>
    <property type="evidence" value="ECO:0007669"/>
    <property type="project" value="TreeGrafter"/>
</dbReference>
<dbReference type="FunFam" id="1.10.10.10:FF:000007">
    <property type="entry name" value="Ferric uptake regulation protein"/>
    <property type="match status" value="1"/>
</dbReference>
<evidence type="ECO:0000256" key="8">
    <source>
        <dbReference type="ARBA" id="ARBA00023015"/>
    </source>
</evidence>
<dbReference type="GO" id="GO:0045892">
    <property type="term" value="P:negative regulation of DNA-templated transcription"/>
    <property type="evidence" value="ECO:0007669"/>
    <property type="project" value="TreeGrafter"/>
</dbReference>
<comment type="similarity">
    <text evidence="2">Belongs to the Fur family.</text>
</comment>
<dbReference type="PANTHER" id="PTHR33202:SF7">
    <property type="entry name" value="FERRIC UPTAKE REGULATION PROTEIN"/>
    <property type="match status" value="1"/>
</dbReference>
<feature type="binding site" evidence="11">
    <location>
        <position position="133"/>
    </location>
    <ligand>
        <name>Zn(2+)</name>
        <dbReference type="ChEBI" id="CHEBI:29105"/>
    </ligand>
</feature>
<dbReference type="SUPFAM" id="SSF46785">
    <property type="entry name" value="Winged helix' DNA-binding domain"/>
    <property type="match status" value="1"/>
</dbReference>
<dbReference type="InterPro" id="IPR036390">
    <property type="entry name" value="WH_DNA-bd_sf"/>
</dbReference>
<evidence type="ECO:0000313" key="13">
    <source>
        <dbReference type="Proteomes" id="UP000235460"/>
    </source>
</evidence>
<evidence type="ECO:0000313" key="12">
    <source>
        <dbReference type="EMBL" id="PMP66652.1"/>
    </source>
</evidence>
<accession>A0A2N7PMU5</accession>
<dbReference type="InterPro" id="IPR002481">
    <property type="entry name" value="FUR"/>
</dbReference>